<keyword evidence="1" id="KW-0812">Transmembrane</keyword>
<sequence>MLVFHSRSKIAQQCSSFVDVQNVKSAVQGFRTEFTQTVLTCSCAFSQLAGVMSPLMISAVTSKVVDRNVGICLLFALTTCTGVLFLIFAHGRREVYVEYSGCHELSERHDALMDECEHQRRERLSSARESMLAMNPPQSSVASYSGGDSAATIPLRFNEFHEQAVDEEFTSEEEY</sequence>
<name>A0A183GQH2_HELPZ</name>
<evidence type="ECO:0000313" key="2">
    <source>
        <dbReference type="EMBL" id="VDP48180.1"/>
    </source>
</evidence>
<evidence type="ECO:0000256" key="1">
    <source>
        <dbReference type="SAM" id="Phobius"/>
    </source>
</evidence>
<dbReference type="AlphaFoldDB" id="A0A183GQH2"/>
<evidence type="ECO:0000313" key="4">
    <source>
        <dbReference type="WBParaSite" id="HPBE_0002494201-mRNA-1"/>
    </source>
</evidence>
<organism evidence="3 4">
    <name type="scientific">Heligmosomoides polygyrus</name>
    <name type="common">Parasitic roundworm</name>
    <dbReference type="NCBI Taxonomy" id="6339"/>
    <lineage>
        <taxon>Eukaryota</taxon>
        <taxon>Metazoa</taxon>
        <taxon>Ecdysozoa</taxon>
        <taxon>Nematoda</taxon>
        <taxon>Chromadorea</taxon>
        <taxon>Rhabditida</taxon>
        <taxon>Rhabditina</taxon>
        <taxon>Rhabditomorpha</taxon>
        <taxon>Strongyloidea</taxon>
        <taxon>Heligmosomidae</taxon>
        <taxon>Heligmosomoides</taxon>
    </lineage>
</organism>
<dbReference type="WBParaSite" id="HPBE_0002494201-mRNA-1">
    <property type="protein sequence ID" value="HPBE_0002494201-mRNA-1"/>
    <property type="gene ID" value="HPBE_0002494201"/>
</dbReference>
<dbReference type="Proteomes" id="UP000050761">
    <property type="component" value="Unassembled WGS sequence"/>
</dbReference>
<dbReference type="EMBL" id="UZAH01037102">
    <property type="protein sequence ID" value="VDP48180.1"/>
    <property type="molecule type" value="Genomic_DNA"/>
</dbReference>
<proteinExistence type="predicted"/>
<evidence type="ECO:0000313" key="3">
    <source>
        <dbReference type="Proteomes" id="UP000050761"/>
    </source>
</evidence>
<keyword evidence="3" id="KW-1185">Reference proteome</keyword>
<accession>A0A3P8DZ20</accession>
<keyword evidence="1" id="KW-0472">Membrane</keyword>
<keyword evidence="1" id="KW-1133">Transmembrane helix</keyword>
<feature type="transmembrane region" description="Helical" evidence="1">
    <location>
        <begin position="68"/>
        <end position="89"/>
    </location>
</feature>
<reference evidence="4" key="2">
    <citation type="submission" date="2019-09" db="UniProtKB">
        <authorList>
            <consortium name="WormBaseParasite"/>
        </authorList>
    </citation>
    <scope>IDENTIFICATION</scope>
</reference>
<protein>
    <submittedName>
        <fullName evidence="4">MFS domain-containing protein</fullName>
    </submittedName>
</protein>
<reference evidence="2 3" key="1">
    <citation type="submission" date="2018-11" db="EMBL/GenBank/DDBJ databases">
        <authorList>
            <consortium name="Pathogen Informatics"/>
        </authorList>
    </citation>
    <scope>NUCLEOTIDE SEQUENCE [LARGE SCALE GENOMIC DNA]</scope>
</reference>
<accession>A0A183GQH2</accession>
<gene>
    <name evidence="2" type="ORF">HPBE_LOCUS24941</name>
</gene>